<keyword evidence="1" id="KW-1133">Transmembrane helix</keyword>
<evidence type="ECO:0000313" key="3">
    <source>
        <dbReference type="Proteomes" id="UP000279194"/>
    </source>
</evidence>
<accession>A0A3L9DVI8</accession>
<gene>
    <name evidence="2" type="ORF">EAF07_00745</name>
</gene>
<dbReference type="Proteomes" id="UP000279194">
    <property type="component" value="Unassembled WGS sequence"/>
</dbReference>
<proteinExistence type="predicted"/>
<evidence type="ECO:0000256" key="1">
    <source>
        <dbReference type="SAM" id="Phobius"/>
    </source>
</evidence>
<reference evidence="2 3" key="1">
    <citation type="submission" date="2018-10" db="EMBL/GenBank/DDBJ databases">
        <title>Streptococcus hillyeri sp. nov., isolated from equine tracheal sample.</title>
        <authorList>
            <person name="Macfadyen A.C."/>
            <person name="Waller A."/>
            <person name="Paterson G.K."/>
        </authorList>
    </citation>
    <scope>NUCLEOTIDE SEQUENCE [LARGE SCALE GENOMIC DNA]</scope>
    <source>
        <strain evidence="2 3">28462</strain>
    </source>
</reference>
<sequence>MKRFICALFIAVFSFASVIYLFSESVWSGPILLTISFFAIIYSLVGLSKRSKVFKEVISFFVELLLSWP</sequence>
<keyword evidence="3" id="KW-1185">Reference proteome</keyword>
<feature type="transmembrane region" description="Helical" evidence="1">
    <location>
        <begin position="26"/>
        <end position="45"/>
    </location>
</feature>
<dbReference type="AlphaFoldDB" id="A0A3L9DVI8"/>
<dbReference type="RefSeq" id="WP_121834388.1">
    <property type="nucleotide sequence ID" value="NZ_CP163513.1"/>
</dbReference>
<dbReference type="EMBL" id="RCVM01000001">
    <property type="protein sequence ID" value="RLY05261.1"/>
    <property type="molecule type" value="Genomic_DNA"/>
</dbReference>
<evidence type="ECO:0000313" key="2">
    <source>
        <dbReference type="EMBL" id="RLY05261.1"/>
    </source>
</evidence>
<keyword evidence="1" id="KW-0812">Transmembrane</keyword>
<organism evidence="2 3">
    <name type="scientific">Streptococcus hillyeri</name>
    <dbReference type="NCBI Taxonomy" id="2282420"/>
    <lineage>
        <taxon>Bacteria</taxon>
        <taxon>Bacillati</taxon>
        <taxon>Bacillota</taxon>
        <taxon>Bacilli</taxon>
        <taxon>Lactobacillales</taxon>
        <taxon>Streptococcaceae</taxon>
        <taxon>Streptococcus</taxon>
    </lineage>
</organism>
<comment type="caution">
    <text evidence="2">The sequence shown here is derived from an EMBL/GenBank/DDBJ whole genome shotgun (WGS) entry which is preliminary data.</text>
</comment>
<keyword evidence="1" id="KW-0472">Membrane</keyword>
<name>A0A3L9DVI8_9STRE</name>
<protein>
    <submittedName>
        <fullName evidence="2">Uncharacterized protein</fullName>
    </submittedName>
</protein>